<dbReference type="Pfam" id="PF14044">
    <property type="entry name" value="NETI"/>
    <property type="match status" value="1"/>
</dbReference>
<sequence length="66" mass="7983">MTSFVKKQIWFEVEENETIEQCLERMRTAGYMPMGRREEPVFHMVNGEPTYLRQKIQFKGILKEEN</sequence>
<keyword evidence="2" id="KW-1185">Reference proteome</keyword>
<evidence type="ECO:0000313" key="2">
    <source>
        <dbReference type="Proteomes" id="UP000030595"/>
    </source>
</evidence>
<organism evidence="1 2">
    <name type="scientific">Ureibacillus massiliensis 4400831 = CIP 108448 = CCUG 49529</name>
    <dbReference type="NCBI Taxonomy" id="1211035"/>
    <lineage>
        <taxon>Bacteria</taxon>
        <taxon>Bacillati</taxon>
        <taxon>Bacillota</taxon>
        <taxon>Bacilli</taxon>
        <taxon>Bacillales</taxon>
        <taxon>Caryophanaceae</taxon>
        <taxon>Ureibacillus</taxon>
    </lineage>
</organism>
<dbReference type="eggNOG" id="ENOG50330R4">
    <property type="taxonomic scope" value="Bacteria"/>
</dbReference>
<dbReference type="InterPro" id="IPR025930">
    <property type="entry name" value="NETI"/>
</dbReference>
<reference evidence="1 2" key="1">
    <citation type="submission" date="2014-02" db="EMBL/GenBank/DDBJ databases">
        <title>Draft genome sequence of Lysinibacillus massiliensis CCUG 49529.</title>
        <authorList>
            <person name="Zhang F."/>
            <person name="Wang G."/>
            <person name="Zhang L."/>
        </authorList>
    </citation>
    <scope>NUCLEOTIDE SEQUENCE [LARGE SCALE GENOMIC DNA]</scope>
    <source>
        <strain evidence="1 2">CCUG 49529</strain>
    </source>
</reference>
<dbReference type="Proteomes" id="UP000030595">
    <property type="component" value="Unassembled WGS sequence"/>
</dbReference>
<name>A0A0A3JVG5_9BACL</name>
<accession>A0A0A3JVG5</accession>
<evidence type="ECO:0000313" key="1">
    <source>
        <dbReference type="EMBL" id="KGR91002.1"/>
    </source>
</evidence>
<proteinExistence type="predicted"/>
<protein>
    <recommendedName>
        <fullName evidence="3">NETI motif-containing protein</fullName>
    </recommendedName>
</protein>
<dbReference type="EMBL" id="JPVQ01000011">
    <property type="protein sequence ID" value="KGR91002.1"/>
    <property type="molecule type" value="Genomic_DNA"/>
</dbReference>
<comment type="caution">
    <text evidence="1">The sequence shown here is derived from an EMBL/GenBank/DDBJ whole genome shotgun (WGS) entry which is preliminary data.</text>
</comment>
<dbReference type="OrthoDB" id="2354098at2"/>
<evidence type="ECO:0008006" key="3">
    <source>
        <dbReference type="Google" id="ProtNLM"/>
    </source>
</evidence>
<dbReference type="AlphaFoldDB" id="A0A0A3JVG5"/>
<gene>
    <name evidence="1" type="ORF">CD30_07910</name>
</gene>